<keyword evidence="1" id="KW-0732">Signal</keyword>
<name>A0A1P8UG67_9GAMM</name>
<dbReference type="PROSITE" id="PS51257">
    <property type="entry name" value="PROKAR_LIPOPROTEIN"/>
    <property type="match status" value="1"/>
</dbReference>
<protein>
    <recommendedName>
        <fullName evidence="4">DUF3108 domain-containing protein</fullName>
    </recommendedName>
</protein>
<proteinExistence type="predicted"/>
<feature type="chain" id="PRO_5012930327" description="DUF3108 domain-containing protein" evidence="1">
    <location>
        <begin position="23"/>
        <end position="231"/>
    </location>
</feature>
<reference evidence="2 3" key="1">
    <citation type="submission" date="2017-01" db="EMBL/GenBank/DDBJ databases">
        <title>Draft sequence of Acidihalobacter ferrooxidans strain DSM 14175 (strain V8).</title>
        <authorList>
            <person name="Khaleque H.N."/>
            <person name="Ramsay J.P."/>
            <person name="Murphy R.J.T."/>
            <person name="Kaksonen A.H."/>
            <person name="Boxall N.J."/>
            <person name="Watkin E.L.J."/>
        </authorList>
    </citation>
    <scope>NUCLEOTIDE SEQUENCE [LARGE SCALE GENOMIC DNA]</scope>
    <source>
        <strain evidence="2 3">V8</strain>
    </source>
</reference>
<dbReference type="STRING" id="1765967.BW247_06855"/>
<dbReference type="EMBL" id="CP019434">
    <property type="protein sequence ID" value="APZ42847.1"/>
    <property type="molecule type" value="Genomic_DNA"/>
</dbReference>
<keyword evidence="3" id="KW-1185">Reference proteome</keyword>
<evidence type="ECO:0000313" key="3">
    <source>
        <dbReference type="Proteomes" id="UP000243807"/>
    </source>
</evidence>
<dbReference type="AlphaFoldDB" id="A0A1P8UG67"/>
<evidence type="ECO:0008006" key="4">
    <source>
        <dbReference type="Google" id="ProtNLM"/>
    </source>
</evidence>
<dbReference type="RefSeq" id="WP_076836495.1">
    <property type="nucleotide sequence ID" value="NZ_CP019434.1"/>
</dbReference>
<dbReference type="OrthoDB" id="5761531at2"/>
<feature type="signal peptide" evidence="1">
    <location>
        <begin position="1"/>
        <end position="22"/>
    </location>
</feature>
<sequence length="231" mass="25299">MSHARPITAGLLLIACLSPASAAAASPTAAPDTTNTQTLRYRVLLDGSPIGLQTYTVTTHGDTRRVVSTARFTVKFFFVTVYHYHLHYTAHWRNGCLVSLHSTTNDDGKHERVDAQAGPHGFTIKTQQGQTVQHGCVRSFAYWDPHVRLHSGPLLNVQTGQYLPVHVAALGQDTTTINGHRVAATHYRLTGKKLAIDLWYQSGAQWIALQSKVDGGRTLRYERVTGNSTGG</sequence>
<dbReference type="KEGG" id="afy:BW247_06855"/>
<dbReference type="Pfam" id="PF19630">
    <property type="entry name" value="DUF6134"/>
    <property type="match status" value="1"/>
</dbReference>
<organism evidence="2 3">
    <name type="scientific">Acidihalobacter ferrooxydans</name>
    <dbReference type="NCBI Taxonomy" id="1765967"/>
    <lineage>
        <taxon>Bacteria</taxon>
        <taxon>Pseudomonadati</taxon>
        <taxon>Pseudomonadota</taxon>
        <taxon>Gammaproteobacteria</taxon>
        <taxon>Chromatiales</taxon>
        <taxon>Ectothiorhodospiraceae</taxon>
        <taxon>Acidihalobacter</taxon>
    </lineage>
</organism>
<evidence type="ECO:0000256" key="1">
    <source>
        <dbReference type="SAM" id="SignalP"/>
    </source>
</evidence>
<evidence type="ECO:0000313" key="2">
    <source>
        <dbReference type="EMBL" id="APZ42847.1"/>
    </source>
</evidence>
<dbReference type="InterPro" id="IPR045767">
    <property type="entry name" value="DUF6134"/>
</dbReference>
<dbReference type="Proteomes" id="UP000243807">
    <property type="component" value="Chromosome"/>
</dbReference>
<gene>
    <name evidence="2" type="ORF">BW247_06855</name>
</gene>
<accession>A0A1P8UG67</accession>